<dbReference type="CDD" id="cd12820">
    <property type="entry name" value="LbR_YadA-like"/>
    <property type="match status" value="2"/>
</dbReference>
<reference evidence="3 4" key="1">
    <citation type="submission" date="2017-06" db="EMBL/GenBank/DDBJ databases">
        <authorList>
            <person name="Kim H.J."/>
            <person name="Triplett B.A."/>
        </authorList>
    </citation>
    <scope>NUCLEOTIDE SEQUENCE [LARGE SCALE GENOMIC DNA]</scope>
    <source>
        <strain evidence="3 4">DSM 25597</strain>
    </source>
</reference>
<feature type="chain" id="PRO_5012195878" evidence="1">
    <location>
        <begin position="21"/>
        <end position="688"/>
    </location>
</feature>
<dbReference type="Proteomes" id="UP000198379">
    <property type="component" value="Unassembled WGS sequence"/>
</dbReference>
<name>A0A239D2D6_9FLAO</name>
<dbReference type="AlphaFoldDB" id="A0A239D2D6"/>
<keyword evidence="4" id="KW-1185">Reference proteome</keyword>
<dbReference type="InterPro" id="IPR036388">
    <property type="entry name" value="WH-like_DNA-bd_sf"/>
</dbReference>
<dbReference type="Gene3D" id="1.10.10.10">
    <property type="entry name" value="Winged helix-like DNA-binding domain superfamily/Winged helix DNA-binding domain"/>
    <property type="match status" value="1"/>
</dbReference>
<protein>
    <submittedName>
        <fullName evidence="3">Head domain of trimeric autotransporter adhesin</fullName>
    </submittedName>
</protein>
<dbReference type="OrthoDB" id="9765957at2"/>
<dbReference type="Pfam" id="PF13884">
    <property type="entry name" value="Peptidase_S74"/>
    <property type="match status" value="1"/>
</dbReference>
<evidence type="ECO:0000313" key="3">
    <source>
        <dbReference type="EMBL" id="SNS26312.1"/>
    </source>
</evidence>
<organism evidence="3 4">
    <name type="scientific">Dokdonia pacifica</name>
    <dbReference type="NCBI Taxonomy" id="1627892"/>
    <lineage>
        <taxon>Bacteria</taxon>
        <taxon>Pseudomonadati</taxon>
        <taxon>Bacteroidota</taxon>
        <taxon>Flavobacteriia</taxon>
        <taxon>Flavobacteriales</taxon>
        <taxon>Flavobacteriaceae</taxon>
        <taxon>Dokdonia</taxon>
    </lineage>
</organism>
<dbReference type="InterPro" id="IPR011049">
    <property type="entry name" value="Serralysin-like_metalloprot_C"/>
</dbReference>
<dbReference type="Pfam" id="PF05658">
    <property type="entry name" value="YadA_head"/>
    <property type="match status" value="4"/>
</dbReference>
<dbReference type="InterPro" id="IPR008640">
    <property type="entry name" value="Adhesin_Head_dom"/>
</dbReference>
<dbReference type="SUPFAM" id="SSF101967">
    <property type="entry name" value="Adhesin YadA, collagen-binding domain"/>
    <property type="match status" value="2"/>
</dbReference>
<proteinExistence type="predicted"/>
<evidence type="ECO:0000313" key="4">
    <source>
        <dbReference type="Proteomes" id="UP000198379"/>
    </source>
</evidence>
<dbReference type="RefSeq" id="WP_089373590.1">
    <property type="nucleotide sequence ID" value="NZ_BMEP01000001.1"/>
</dbReference>
<evidence type="ECO:0000259" key="2">
    <source>
        <dbReference type="PROSITE" id="PS51688"/>
    </source>
</evidence>
<feature type="signal peptide" evidence="1">
    <location>
        <begin position="1"/>
        <end position="20"/>
    </location>
</feature>
<dbReference type="PROSITE" id="PS51688">
    <property type="entry name" value="ICA"/>
    <property type="match status" value="1"/>
</dbReference>
<gene>
    <name evidence="3" type="ORF">SAMN06265376_109100</name>
</gene>
<dbReference type="EMBL" id="FZNY01000009">
    <property type="protein sequence ID" value="SNS26312.1"/>
    <property type="molecule type" value="Genomic_DNA"/>
</dbReference>
<keyword evidence="1" id="KW-0732">Signal</keyword>
<accession>A0A239D2D6</accession>
<dbReference type="InterPro" id="IPR030392">
    <property type="entry name" value="S74_ICA"/>
</dbReference>
<sequence>MKNNTLLVVVGFFMCLISQAQNNINYKAVINDNQGTPLSNQLIVIQFSILEGDDQTIVYSENHTPTTDTNGLIILNIGEGTVLSGDYTAIDWASDTHFLNVQVNSGGGLTDLGTTQFLTVPYAISAQTAQNVNGLESITEGGSTGWRLVGRNPDFFGDIGSGAVDLSQSDSNAAEFGALGTNAVALGFRTRAESFAIAGGFETTASGLASIALGNEALAEGLSAVAIGSSATAQGDGATSIGVQTFAGGERSTAMGNVTTASGDQAVAIGSIVNARSFAETALGRYNTSYTPVSTTNFNANDRLLVVGNGTAANNTSDALILYKNGALQVGEESEATGVQSFASGRFTEASGATTTAMGNFSQALGDRSTALGFETQASGIQAIAIGTSSVASGEGAIALATISNASGNYAMAFGSGTRAPSYRETVMGTYNTEYTPLSTTNFVSLDRLFVIGNGTGSLSRSDAFTILKNGNTGIGTSVPQERLHIANGRLRIGTETVEDTGSNRLEWNCGLFPDTDDSFQLGGSALRWEAVWATDGTINTSDRREKRDIQQLNYGLREILDLNPVRFRWKAKPEQGEKLGLIAQDLLEIIPEVVKTHEYVTTGDDEDATREKKELDRLGVYYTDLIPVLVKAIQEQQEVIQNLQLEQQQLIKSYQIDQQENKAVMADLQAQIHELLSIQSQNKEYED</sequence>
<feature type="domain" description="Peptidase S74" evidence="2">
    <location>
        <begin position="542"/>
        <end position="648"/>
    </location>
</feature>
<dbReference type="Gene3D" id="2.150.10.10">
    <property type="entry name" value="Serralysin-like metalloprotease, C-terminal"/>
    <property type="match status" value="3"/>
</dbReference>
<dbReference type="GO" id="GO:0019867">
    <property type="term" value="C:outer membrane"/>
    <property type="evidence" value="ECO:0007669"/>
    <property type="project" value="InterPro"/>
</dbReference>
<evidence type="ECO:0000256" key="1">
    <source>
        <dbReference type="SAM" id="SignalP"/>
    </source>
</evidence>